<gene>
    <name evidence="2" type="ORF">DYB32_002213</name>
</gene>
<dbReference type="PANTHER" id="PTHR36970:SF1">
    <property type="entry name" value="BESTROPHIN HOMOLOG"/>
    <property type="match status" value="1"/>
</dbReference>
<dbReference type="VEuPathDB" id="FungiDB:H310_02008"/>
<evidence type="ECO:0000256" key="1">
    <source>
        <dbReference type="SAM" id="Phobius"/>
    </source>
</evidence>
<keyword evidence="3" id="KW-1185">Reference proteome</keyword>
<sequence length="400" mass="45024">MRHHCSSYMSLHEPLAADWTEDPLVSTAFAPHRRCREVPSDLPPIPHASTIDLDYSAKPTIIEDTSVGAHCRDTLLDLYAATLIFLKHLMGLESVLVLLASVSTTTGYYYLSVDATATTSSSSSHRFSANLSWMLITFAVVSPMIMQIKQAFLRRENALDNLADCTEPFHRHIPSSTHDSFVVKAIASNVLLANVTWNWGQNVRAQLPPGHNPRAKLLLRGLVSDLYSLLKLPTFTRGRHRLTKRGVNLAVQYQWHVDAILQRMMVAIQQLHVQVEVMKGLGLPPNEASRINQYHWFLQARIERLCNIKATRSFTRLFILILPFFYGPYYIYLIESSDGQTSFAFALVLSAMTSITMIGIFNVEKALEDPFTEEGLDGVQIDVAIQRIFNAFDAIYPTAE</sequence>
<evidence type="ECO:0000313" key="3">
    <source>
        <dbReference type="Proteomes" id="UP000285060"/>
    </source>
</evidence>
<dbReference type="EMBL" id="QUSY01000083">
    <property type="protein sequence ID" value="RHY33268.1"/>
    <property type="molecule type" value="Genomic_DNA"/>
</dbReference>
<accession>A0A418B564</accession>
<dbReference type="AlphaFoldDB" id="A0A418B564"/>
<dbReference type="Proteomes" id="UP000285060">
    <property type="component" value="Unassembled WGS sequence"/>
</dbReference>
<protein>
    <submittedName>
        <fullName evidence="2">Uncharacterized protein</fullName>
    </submittedName>
</protein>
<name>A0A418B564_9STRA</name>
<keyword evidence="1" id="KW-0472">Membrane</keyword>
<feature type="transmembrane region" description="Helical" evidence="1">
    <location>
        <begin position="314"/>
        <end position="331"/>
    </location>
</feature>
<reference evidence="2 3" key="1">
    <citation type="submission" date="2018-08" db="EMBL/GenBank/DDBJ databases">
        <title>Aphanomyces genome sequencing and annotation.</title>
        <authorList>
            <person name="Minardi D."/>
            <person name="Oidtmann B."/>
            <person name="Van Der Giezen M."/>
            <person name="Studholme D.J."/>
        </authorList>
    </citation>
    <scope>NUCLEOTIDE SEQUENCE [LARGE SCALE GENOMIC DNA]</scope>
    <source>
        <strain evidence="2 3">NJM0002</strain>
    </source>
</reference>
<organism evidence="2 3">
    <name type="scientific">Aphanomyces invadans</name>
    <dbReference type="NCBI Taxonomy" id="157072"/>
    <lineage>
        <taxon>Eukaryota</taxon>
        <taxon>Sar</taxon>
        <taxon>Stramenopiles</taxon>
        <taxon>Oomycota</taxon>
        <taxon>Saprolegniomycetes</taxon>
        <taxon>Saprolegniales</taxon>
        <taxon>Verrucalvaceae</taxon>
        <taxon>Aphanomyces</taxon>
    </lineage>
</organism>
<comment type="caution">
    <text evidence="2">The sequence shown here is derived from an EMBL/GenBank/DDBJ whole genome shotgun (WGS) entry which is preliminary data.</text>
</comment>
<evidence type="ECO:0000313" key="2">
    <source>
        <dbReference type="EMBL" id="RHY33268.1"/>
    </source>
</evidence>
<keyword evidence="1" id="KW-0812">Transmembrane</keyword>
<feature type="transmembrane region" description="Helical" evidence="1">
    <location>
        <begin position="131"/>
        <end position="148"/>
    </location>
</feature>
<feature type="transmembrane region" description="Helical" evidence="1">
    <location>
        <begin position="343"/>
        <end position="363"/>
    </location>
</feature>
<keyword evidence="1" id="KW-1133">Transmembrane helix</keyword>
<dbReference type="PANTHER" id="PTHR36970">
    <property type="entry name" value="UNNAMED PRODUCT"/>
    <property type="match status" value="1"/>
</dbReference>
<feature type="transmembrane region" description="Helical" evidence="1">
    <location>
        <begin position="89"/>
        <end position="111"/>
    </location>
</feature>
<proteinExistence type="predicted"/>